<organism evidence="14 15">
    <name type="scientific">Plasticicumulans acidivorans</name>
    <dbReference type="NCBI Taxonomy" id="886464"/>
    <lineage>
        <taxon>Bacteria</taxon>
        <taxon>Pseudomonadati</taxon>
        <taxon>Pseudomonadota</taxon>
        <taxon>Gammaproteobacteria</taxon>
        <taxon>Candidatus Competibacteraceae</taxon>
        <taxon>Plasticicumulans</taxon>
    </lineage>
</organism>
<reference evidence="14 15" key="1">
    <citation type="submission" date="2018-05" db="EMBL/GenBank/DDBJ databases">
        <title>Genomic Encyclopedia of Type Strains, Phase IV (KMG-IV): sequencing the most valuable type-strain genomes for metagenomic binning, comparative biology and taxonomic classification.</title>
        <authorList>
            <person name="Goeker M."/>
        </authorList>
    </citation>
    <scope>NUCLEOTIDE SEQUENCE [LARGE SCALE GENOMIC DNA]</scope>
    <source>
        <strain evidence="14 15">DSM 23606</strain>
    </source>
</reference>
<keyword evidence="5" id="KW-0808">Transferase</keyword>
<evidence type="ECO:0000256" key="2">
    <source>
        <dbReference type="ARBA" id="ARBA00005810"/>
    </source>
</evidence>
<dbReference type="CDD" id="cd00483">
    <property type="entry name" value="HPPK"/>
    <property type="match status" value="1"/>
</dbReference>
<dbReference type="GO" id="GO:0046656">
    <property type="term" value="P:folic acid biosynthetic process"/>
    <property type="evidence" value="ECO:0007669"/>
    <property type="project" value="UniProtKB-KW"/>
</dbReference>
<evidence type="ECO:0000256" key="3">
    <source>
        <dbReference type="ARBA" id="ARBA00013253"/>
    </source>
</evidence>
<gene>
    <name evidence="14" type="ORF">C7443_103319</name>
</gene>
<dbReference type="AlphaFoldDB" id="A0A317MXZ6"/>
<dbReference type="NCBIfam" id="TIGR01498">
    <property type="entry name" value="folK"/>
    <property type="match status" value="1"/>
</dbReference>
<dbReference type="UniPathway" id="UPA00077">
    <property type="reaction ID" value="UER00155"/>
</dbReference>
<keyword evidence="15" id="KW-1185">Reference proteome</keyword>
<evidence type="ECO:0000256" key="6">
    <source>
        <dbReference type="ARBA" id="ARBA00022741"/>
    </source>
</evidence>
<evidence type="ECO:0000256" key="9">
    <source>
        <dbReference type="ARBA" id="ARBA00022909"/>
    </source>
</evidence>
<evidence type="ECO:0000256" key="5">
    <source>
        <dbReference type="ARBA" id="ARBA00022679"/>
    </source>
</evidence>
<comment type="pathway">
    <text evidence="1">Cofactor biosynthesis; tetrahydrofolate biosynthesis; 2-amino-4-hydroxy-6-hydroxymethyl-7,8-dihydropteridine diphosphate from 7,8-dihydroneopterin triphosphate: step 4/4.</text>
</comment>
<evidence type="ECO:0000256" key="12">
    <source>
        <dbReference type="ARBA" id="ARBA00033413"/>
    </source>
</evidence>
<dbReference type="PROSITE" id="PS00794">
    <property type="entry name" value="HPPK"/>
    <property type="match status" value="1"/>
</dbReference>
<name>A0A317MXZ6_9GAMM</name>
<evidence type="ECO:0000259" key="13">
    <source>
        <dbReference type="PROSITE" id="PS00794"/>
    </source>
</evidence>
<keyword evidence="9" id="KW-0289">Folate biosynthesis</keyword>
<evidence type="ECO:0000256" key="7">
    <source>
        <dbReference type="ARBA" id="ARBA00022777"/>
    </source>
</evidence>
<protein>
    <recommendedName>
        <fullName evidence="4">2-amino-4-hydroxy-6-hydroxymethyldihydropteridine pyrophosphokinase</fullName>
        <ecNumber evidence="3">2.7.6.3</ecNumber>
    </recommendedName>
    <alternativeName>
        <fullName evidence="11">6-hydroxymethyl-7,8-dihydropterin pyrophosphokinase</fullName>
    </alternativeName>
    <alternativeName>
        <fullName evidence="12">7,8-dihydro-6-hydroxymethylpterin-pyrophosphokinase</fullName>
    </alternativeName>
</protein>
<dbReference type="InterPro" id="IPR035907">
    <property type="entry name" value="Hppk_sf"/>
</dbReference>
<evidence type="ECO:0000256" key="10">
    <source>
        <dbReference type="ARBA" id="ARBA00029409"/>
    </source>
</evidence>
<feature type="domain" description="7,8-dihydro-6-hydroxymethylpterin-pyrophosphokinase" evidence="13">
    <location>
        <begin position="66"/>
        <end position="77"/>
    </location>
</feature>
<dbReference type="Proteomes" id="UP000246569">
    <property type="component" value="Unassembled WGS sequence"/>
</dbReference>
<dbReference type="Gene3D" id="3.30.70.560">
    <property type="entry name" value="7,8-Dihydro-6-hydroxymethylpterin-pyrophosphokinase HPPK"/>
    <property type="match status" value="1"/>
</dbReference>
<comment type="similarity">
    <text evidence="2">Belongs to the HPPK family.</text>
</comment>
<comment type="caution">
    <text evidence="14">The sequence shown here is derived from an EMBL/GenBank/DDBJ whole genome shotgun (WGS) entry which is preliminary data.</text>
</comment>
<dbReference type="PANTHER" id="PTHR43071:SF1">
    <property type="entry name" value="2-AMINO-4-HYDROXY-6-HYDROXYMETHYLDIHYDROPTERIDINE PYROPHOSPHOKINASE"/>
    <property type="match status" value="1"/>
</dbReference>
<dbReference type="InterPro" id="IPR000550">
    <property type="entry name" value="Hppk"/>
</dbReference>
<dbReference type="PANTHER" id="PTHR43071">
    <property type="entry name" value="2-AMINO-4-HYDROXY-6-HYDROXYMETHYLDIHYDROPTERIDINE PYROPHOSPHOKINASE"/>
    <property type="match status" value="1"/>
</dbReference>
<evidence type="ECO:0000313" key="15">
    <source>
        <dbReference type="Proteomes" id="UP000246569"/>
    </source>
</evidence>
<accession>A0A317MXZ6</accession>
<dbReference type="GO" id="GO:0016301">
    <property type="term" value="F:kinase activity"/>
    <property type="evidence" value="ECO:0007669"/>
    <property type="project" value="UniProtKB-KW"/>
</dbReference>
<evidence type="ECO:0000256" key="11">
    <source>
        <dbReference type="ARBA" id="ARBA00029766"/>
    </source>
</evidence>
<evidence type="ECO:0000256" key="1">
    <source>
        <dbReference type="ARBA" id="ARBA00005051"/>
    </source>
</evidence>
<dbReference type="EC" id="2.7.6.3" evidence="3"/>
<evidence type="ECO:0000256" key="8">
    <source>
        <dbReference type="ARBA" id="ARBA00022840"/>
    </source>
</evidence>
<evidence type="ECO:0000256" key="4">
    <source>
        <dbReference type="ARBA" id="ARBA00016218"/>
    </source>
</evidence>
<keyword evidence="8" id="KW-0067">ATP-binding</keyword>
<dbReference type="GO" id="GO:0003848">
    <property type="term" value="F:2-amino-4-hydroxy-6-hydroxymethyldihydropteridine diphosphokinase activity"/>
    <property type="evidence" value="ECO:0007669"/>
    <property type="project" value="UniProtKB-EC"/>
</dbReference>
<dbReference type="GO" id="GO:0046654">
    <property type="term" value="P:tetrahydrofolate biosynthetic process"/>
    <property type="evidence" value="ECO:0007669"/>
    <property type="project" value="UniProtKB-UniPathway"/>
</dbReference>
<keyword evidence="7 14" id="KW-0418">Kinase</keyword>
<evidence type="ECO:0000313" key="14">
    <source>
        <dbReference type="EMBL" id="PWV63394.1"/>
    </source>
</evidence>
<dbReference type="Pfam" id="PF01288">
    <property type="entry name" value="HPPK"/>
    <property type="match status" value="1"/>
</dbReference>
<keyword evidence="6" id="KW-0547">Nucleotide-binding</keyword>
<dbReference type="GO" id="GO:0005524">
    <property type="term" value="F:ATP binding"/>
    <property type="evidence" value="ECO:0007669"/>
    <property type="project" value="UniProtKB-KW"/>
</dbReference>
<comment type="function">
    <text evidence="10">Catalyzes the transfer of pyrophosphate from adenosine triphosphate (ATP) to 6-hydroxymethyl-7,8-dihydropterin, an enzymatic step in folate biosynthesis pathway.</text>
</comment>
<proteinExistence type="inferred from homology"/>
<sequence length="174" mass="18896">MALGAIPDSCLQAVSPAYRSDPVGGPPGQPDFVNAVALLDTGLEAHALLDALQDIEHAQQRVRDVRWGPRTLDLDLLVFGEQMIADARLNVPHPRMHQRAFVLYPLADIAPGLCIPGHGLVRDLLRTCPYAGLDRLEAGIISEQQGTRVGQVEAWVQGFLDRREVSAAVAVRHS</sequence>
<dbReference type="EMBL" id="QGTJ01000003">
    <property type="protein sequence ID" value="PWV63394.1"/>
    <property type="molecule type" value="Genomic_DNA"/>
</dbReference>
<dbReference type="SUPFAM" id="SSF55083">
    <property type="entry name" value="6-hydroxymethyl-7,8-dihydropterin pyrophosphokinase, HPPK"/>
    <property type="match status" value="1"/>
</dbReference>